<evidence type="ECO:0000313" key="1">
    <source>
        <dbReference type="EMBL" id="QIW97388.1"/>
    </source>
</evidence>
<dbReference type="AlphaFoldDB" id="A0A6H0XRY5"/>
<evidence type="ECO:0000313" key="2">
    <source>
        <dbReference type="Proteomes" id="UP000503462"/>
    </source>
</evidence>
<keyword evidence="2" id="KW-1185">Reference proteome</keyword>
<accession>A0A6H0XRY5</accession>
<sequence length="78" mass="8925">MADYHSAKIEIDHALLYMLKAVSKDDEPPTVMEASAVELQAVKIALQCTTHSEQYIFLWLAFEWLKEVIDEQLMDGLV</sequence>
<reference evidence="1 2" key="1">
    <citation type="journal article" date="2016" name="Sci. Rep.">
        <title>Peltaster fructicola genome reveals evolution from an invasive phytopathogen to an ectophytic parasite.</title>
        <authorList>
            <person name="Xu C."/>
            <person name="Chen H."/>
            <person name="Gleason M.L."/>
            <person name="Xu J.R."/>
            <person name="Liu H."/>
            <person name="Zhang R."/>
            <person name="Sun G."/>
        </authorList>
    </citation>
    <scope>NUCLEOTIDE SEQUENCE [LARGE SCALE GENOMIC DNA]</scope>
    <source>
        <strain evidence="1 2">LNHT1506</strain>
    </source>
</reference>
<proteinExistence type="predicted"/>
<name>A0A6H0XRY5_9PEZI</name>
<dbReference type="EMBL" id="CP051140">
    <property type="protein sequence ID" value="QIW97388.1"/>
    <property type="molecule type" value="Genomic_DNA"/>
</dbReference>
<gene>
    <name evidence="1" type="ORF">AMS68_002906</name>
</gene>
<protein>
    <submittedName>
        <fullName evidence="1">Uncharacterized protein</fullName>
    </submittedName>
</protein>
<organism evidence="1 2">
    <name type="scientific">Peltaster fructicola</name>
    <dbReference type="NCBI Taxonomy" id="286661"/>
    <lineage>
        <taxon>Eukaryota</taxon>
        <taxon>Fungi</taxon>
        <taxon>Dikarya</taxon>
        <taxon>Ascomycota</taxon>
        <taxon>Pezizomycotina</taxon>
        <taxon>Dothideomycetes</taxon>
        <taxon>Dothideomycetes incertae sedis</taxon>
        <taxon>Peltaster</taxon>
    </lineage>
</organism>
<dbReference type="Proteomes" id="UP000503462">
    <property type="component" value="Chromosome 2"/>
</dbReference>